<gene>
    <name evidence="6" type="ORF">MVEN_01175000</name>
</gene>
<name>A0A8H7CVR5_9AGAR</name>
<keyword evidence="1" id="KW-0719">Serine esterase</keyword>
<evidence type="ECO:0000313" key="6">
    <source>
        <dbReference type="EMBL" id="KAF7352120.1"/>
    </source>
</evidence>
<organism evidence="6 7">
    <name type="scientific">Mycena venus</name>
    <dbReference type="NCBI Taxonomy" id="2733690"/>
    <lineage>
        <taxon>Eukaryota</taxon>
        <taxon>Fungi</taxon>
        <taxon>Dikarya</taxon>
        <taxon>Basidiomycota</taxon>
        <taxon>Agaricomycotina</taxon>
        <taxon>Agaricomycetes</taxon>
        <taxon>Agaricomycetidae</taxon>
        <taxon>Agaricales</taxon>
        <taxon>Marasmiineae</taxon>
        <taxon>Mycenaceae</taxon>
        <taxon>Mycena</taxon>
    </lineage>
</organism>
<dbReference type="SUPFAM" id="SSF53474">
    <property type="entry name" value="alpha/beta-Hydrolases"/>
    <property type="match status" value="2"/>
</dbReference>
<sequence length="366" mass="38053">MYFELAILVATALAWSASAGTTTTVSNWGDNPSNLPPPPCLYPFQTRHESPDRRWRAIPHQLHPCGGSGSQFMSEVGNLTTYADNLGFPILFPTSNAELGFNCWDCFSTKTLTHNGGGDSEGIAGMVSWALNQFKGDATRVFAVGASSGAMIGNVLAATYPNVFAGIAAWSGVPSSCWANATSSTPSTPDQTCPNGTKARTFSQAQWVNLALSSDPGYSGTRPKMLLTHGTADPLVSILNLNAELAQWSGVLGVSFSKNVTNDPTTNWKRIVYGDGTKLIGFEVEGGGHIPPFQWDATLEFFGLLNSTSNGSGGSSSSGGSSGGGSTGGCSTAQFGQCGGTGFTGCTACASGSTCQFSNPYYSQCL</sequence>
<feature type="chain" id="PRO_5038778123" evidence="4">
    <location>
        <begin position="20"/>
        <end position="366"/>
    </location>
</feature>
<dbReference type="PANTHER" id="PTHR43037:SF5">
    <property type="entry name" value="FERULOYL ESTERASE"/>
    <property type="match status" value="1"/>
</dbReference>
<dbReference type="GO" id="GO:0005576">
    <property type="term" value="C:extracellular region"/>
    <property type="evidence" value="ECO:0007669"/>
    <property type="project" value="InterPro"/>
</dbReference>
<dbReference type="PROSITE" id="PS00562">
    <property type="entry name" value="CBM1_1"/>
    <property type="match status" value="1"/>
</dbReference>
<protein>
    <submittedName>
        <fullName evidence="6">Alpha/Beta hydrolase protein</fullName>
    </submittedName>
</protein>
<dbReference type="Pfam" id="PF00734">
    <property type="entry name" value="CBM_1"/>
    <property type="match status" value="1"/>
</dbReference>
<dbReference type="Proteomes" id="UP000620124">
    <property type="component" value="Unassembled WGS sequence"/>
</dbReference>
<dbReference type="InterPro" id="IPR029058">
    <property type="entry name" value="AB_hydrolase_fold"/>
</dbReference>
<dbReference type="GO" id="GO:0052689">
    <property type="term" value="F:carboxylic ester hydrolase activity"/>
    <property type="evidence" value="ECO:0007669"/>
    <property type="project" value="UniProtKB-KW"/>
</dbReference>
<evidence type="ECO:0000259" key="5">
    <source>
        <dbReference type="PROSITE" id="PS51164"/>
    </source>
</evidence>
<accession>A0A8H7CVR5</accession>
<dbReference type="Pfam" id="PF10503">
    <property type="entry name" value="Esterase_PHB"/>
    <property type="match status" value="1"/>
</dbReference>
<dbReference type="GO" id="GO:0005975">
    <property type="term" value="P:carbohydrate metabolic process"/>
    <property type="evidence" value="ECO:0007669"/>
    <property type="project" value="InterPro"/>
</dbReference>
<dbReference type="InterPro" id="IPR050955">
    <property type="entry name" value="Plant_Biomass_Hydrol_Est"/>
</dbReference>
<evidence type="ECO:0000256" key="3">
    <source>
        <dbReference type="ARBA" id="ARBA00022801"/>
    </source>
</evidence>
<reference evidence="6" key="1">
    <citation type="submission" date="2020-05" db="EMBL/GenBank/DDBJ databases">
        <title>Mycena genomes resolve the evolution of fungal bioluminescence.</title>
        <authorList>
            <person name="Tsai I.J."/>
        </authorList>
    </citation>
    <scope>NUCLEOTIDE SEQUENCE</scope>
    <source>
        <strain evidence="6">CCC161011</strain>
    </source>
</reference>
<evidence type="ECO:0000256" key="2">
    <source>
        <dbReference type="ARBA" id="ARBA00022729"/>
    </source>
</evidence>
<keyword evidence="2 4" id="KW-0732">Signal</keyword>
<evidence type="ECO:0000256" key="1">
    <source>
        <dbReference type="ARBA" id="ARBA00022487"/>
    </source>
</evidence>
<dbReference type="PANTHER" id="PTHR43037">
    <property type="entry name" value="UNNAMED PRODUCT-RELATED"/>
    <property type="match status" value="1"/>
</dbReference>
<dbReference type="EMBL" id="JACAZI010000009">
    <property type="protein sequence ID" value="KAF7352120.1"/>
    <property type="molecule type" value="Genomic_DNA"/>
</dbReference>
<dbReference type="Gene3D" id="3.40.50.1820">
    <property type="entry name" value="alpha/beta hydrolase"/>
    <property type="match status" value="1"/>
</dbReference>
<dbReference type="InterPro" id="IPR000254">
    <property type="entry name" value="CBD"/>
</dbReference>
<dbReference type="PROSITE" id="PS51164">
    <property type="entry name" value="CBM1_2"/>
    <property type="match status" value="1"/>
</dbReference>
<keyword evidence="3 6" id="KW-0378">Hydrolase</keyword>
<evidence type="ECO:0000256" key="4">
    <source>
        <dbReference type="SAM" id="SignalP"/>
    </source>
</evidence>
<dbReference type="InterPro" id="IPR010126">
    <property type="entry name" value="Esterase_phb"/>
</dbReference>
<feature type="domain" description="CBM1" evidence="5">
    <location>
        <begin position="330"/>
        <end position="366"/>
    </location>
</feature>
<feature type="signal peptide" evidence="4">
    <location>
        <begin position="1"/>
        <end position="19"/>
    </location>
</feature>
<keyword evidence="7" id="KW-1185">Reference proteome</keyword>
<evidence type="ECO:0000313" key="7">
    <source>
        <dbReference type="Proteomes" id="UP000620124"/>
    </source>
</evidence>
<dbReference type="SMART" id="SM00236">
    <property type="entry name" value="fCBD"/>
    <property type="match status" value="1"/>
</dbReference>
<comment type="caution">
    <text evidence="6">The sequence shown here is derived from an EMBL/GenBank/DDBJ whole genome shotgun (WGS) entry which is preliminary data.</text>
</comment>
<dbReference type="GO" id="GO:0030248">
    <property type="term" value="F:cellulose binding"/>
    <property type="evidence" value="ECO:0007669"/>
    <property type="project" value="InterPro"/>
</dbReference>
<dbReference type="AlphaFoldDB" id="A0A8H7CVR5"/>
<proteinExistence type="predicted"/>
<dbReference type="OrthoDB" id="2425929at2759"/>